<dbReference type="AlphaFoldDB" id="A0A1A3NVE5"/>
<reference evidence="5 6" key="1">
    <citation type="submission" date="2016-06" db="EMBL/GenBank/DDBJ databases">
        <authorList>
            <person name="Kjaerup R.B."/>
            <person name="Dalgaard T.S."/>
            <person name="Juul-Madsen H.R."/>
        </authorList>
    </citation>
    <scope>NUCLEOTIDE SEQUENCE [LARGE SCALE GENOMIC DNA]</scope>
    <source>
        <strain evidence="5 6">1165133.8</strain>
    </source>
</reference>
<evidence type="ECO:0000313" key="6">
    <source>
        <dbReference type="Proteomes" id="UP000093928"/>
    </source>
</evidence>
<keyword evidence="2" id="KW-0808">Transferase</keyword>
<dbReference type="Gene3D" id="3.40.50.150">
    <property type="entry name" value="Vaccinia Virus protein VP39"/>
    <property type="match status" value="1"/>
</dbReference>
<dbReference type="EMBL" id="LZLS01000156">
    <property type="protein sequence ID" value="OBK24307.1"/>
    <property type="molecule type" value="Genomic_DNA"/>
</dbReference>
<dbReference type="InterPro" id="IPR025714">
    <property type="entry name" value="Methyltranfer_dom"/>
</dbReference>
<accession>A0A1A3NVE5</accession>
<comment type="caution">
    <text evidence="5">The sequence shown here is derived from an EMBL/GenBank/DDBJ whole genome shotgun (WGS) entry which is preliminary data.</text>
</comment>
<dbReference type="PANTHER" id="PTHR43464">
    <property type="entry name" value="METHYLTRANSFERASE"/>
    <property type="match status" value="1"/>
</dbReference>
<dbReference type="GO" id="GO:0008168">
    <property type="term" value="F:methyltransferase activity"/>
    <property type="evidence" value="ECO:0007669"/>
    <property type="project" value="UniProtKB-KW"/>
</dbReference>
<evidence type="ECO:0000313" key="5">
    <source>
        <dbReference type="EMBL" id="OBK24307.1"/>
    </source>
</evidence>
<dbReference type="Pfam" id="PF13847">
    <property type="entry name" value="Methyltransf_31"/>
    <property type="match status" value="1"/>
</dbReference>
<dbReference type="PANTHER" id="PTHR43464:SF19">
    <property type="entry name" value="UBIQUINONE BIOSYNTHESIS O-METHYLTRANSFERASE, MITOCHONDRIAL"/>
    <property type="match status" value="1"/>
</dbReference>
<dbReference type="RefSeq" id="WP_065145077.1">
    <property type="nucleotide sequence ID" value="NZ_LZLS01000156.1"/>
</dbReference>
<evidence type="ECO:0000259" key="4">
    <source>
        <dbReference type="Pfam" id="PF13847"/>
    </source>
</evidence>
<proteinExistence type="predicted"/>
<gene>
    <name evidence="5" type="ORF">A5634_02930</name>
</gene>
<keyword evidence="3" id="KW-0949">S-adenosyl-L-methionine</keyword>
<dbReference type="InterPro" id="IPR029063">
    <property type="entry name" value="SAM-dependent_MTases_sf"/>
</dbReference>
<evidence type="ECO:0000256" key="2">
    <source>
        <dbReference type="ARBA" id="ARBA00022679"/>
    </source>
</evidence>
<sequence length="270" mass="29105">MANQYAWGETDRERQRLAIQGDALRPATERLFRAAGIGPGMRVLDCGSGGGDVSIIAGELVGPSGAVLGIDRDERNVEAANRRVDQIGWTHVRFETGDIAAPPNQTFDAVVGRLVLMYQPDVEAVLRALADRLEPGGVMAFMEYEHNPPNRPVMWPRSPAVEKLVRWMDAAFEVLGIQQHLGTRLPSLMRSVGLEPQLPHESTAAVYTGATATEHQITLVANLSPVLIAHGIATEEELDLGAFAESVTKDLGPDPVVVAGPNVAVWASKH</sequence>
<dbReference type="Proteomes" id="UP000093928">
    <property type="component" value="Unassembled WGS sequence"/>
</dbReference>
<evidence type="ECO:0000256" key="3">
    <source>
        <dbReference type="ARBA" id="ARBA00022691"/>
    </source>
</evidence>
<keyword evidence="1" id="KW-0489">Methyltransferase</keyword>
<dbReference type="CDD" id="cd02440">
    <property type="entry name" value="AdoMet_MTases"/>
    <property type="match status" value="1"/>
</dbReference>
<dbReference type="SUPFAM" id="SSF53335">
    <property type="entry name" value="S-adenosyl-L-methionine-dependent methyltransferases"/>
    <property type="match status" value="1"/>
</dbReference>
<evidence type="ECO:0000256" key="1">
    <source>
        <dbReference type="ARBA" id="ARBA00022603"/>
    </source>
</evidence>
<dbReference type="GO" id="GO:0032259">
    <property type="term" value="P:methylation"/>
    <property type="evidence" value="ECO:0007669"/>
    <property type="project" value="UniProtKB-KW"/>
</dbReference>
<feature type="domain" description="Methyltransferase" evidence="4">
    <location>
        <begin position="39"/>
        <end position="145"/>
    </location>
</feature>
<organism evidence="5 6">
    <name type="scientific">Mycobacterium asiaticum</name>
    <dbReference type="NCBI Taxonomy" id="1790"/>
    <lineage>
        <taxon>Bacteria</taxon>
        <taxon>Bacillati</taxon>
        <taxon>Actinomycetota</taxon>
        <taxon>Actinomycetes</taxon>
        <taxon>Mycobacteriales</taxon>
        <taxon>Mycobacteriaceae</taxon>
        <taxon>Mycobacterium</taxon>
    </lineage>
</organism>
<protein>
    <recommendedName>
        <fullName evidence="4">Methyltransferase domain-containing protein</fullName>
    </recommendedName>
</protein>
<name>A0A1A3NVE5_MYCAS</name>